<gene>
    <name evidence="2" type="ORF">AGOR_G00251510</name>
</gene>
<proteinExistence type="predicted"/>
<organism evidence="2 3">
    <name type="scientific">Albula goreensis</name>
    <dbReference type="NCBI Taxonomy" id="1534307"/>
    <lineage>
        <taxon>Eukaryota</taxon>
        <taxon>Metazoa</taxon>
        <taxon>Chordata</taxon>
        <taxon>Craniata</taxon>
        <taxon>Vertebrata</taxon>
        <taxon>Euteleostomi</taxon>
        <taxon>Actinopterygii</taxon>
        <taxon>Neopterygii</taxon>
        <taxon>Teleostei</taxon>
        <taxon>Albuliformes</taxon>
        <taxon>Albulidae</taxon>
        <taxon>Albula</taxon>
    </lineage>
</organism>
<name>A0A8T3CEQ4_9TELE</name>
<protein>
    <submittedName>
        <fullName evidence="2">Uncharacterized protein</fullName>
    </submittedName>
</protein>
<feature type="region of interest" description="Disordered" evidence="1">
    <location>
        <begin position="61"/>
        <end position="89"/>
    </location>
</feature>
<accession>A0A8T3CEQ4</accession>
<dbReference type="EMBL" id="JAERUA010000025">
    <property type="protein sequence ID" value="KAI1882511.1"/>
    <property type="molecule type" value="Genomic_DNA"/>
</dbReference>
<dbReference type="AlphaFoldDB" id="A0A8T3CEQ4"/>
<comment type="caution">
    <text evidence="2">The sequence shown here is derived from an EMBL/GenBank/DDBJ whole genome shotgun (WGS) entry which is preliminary data.</text>
</comment>
<evidence type="ECO:0000256" key="1">
    <source>
        <dbReference type="SAM" id="MobiDB-lite"/>
    </source>
</evidence>
<sequence>MPWRLQDPGPNGHAKAAVDVTGDGACYSPVSLEQDPTVNNGSGVLRGPHAITKDPAVQIDDQPSTAASCCSPGEPLRPRPPPHFQRPYRTRTSMQGDVYNFLERPAGLRCFLYHFLV</sequence>
<dbReference type="Proteomes" id="UP000829720">
    <property type="component" value="Unassembled WGS sequence"/>
</dbReference>
<dbReference type="OrthoDB" id="8879391at2759"/>
<keyword evidence="3" id="KW-1185">Reference proteome</keyword>
<evidence type="ECO:0000313" key="3">
    <source>
        <dbReference type="Proteomes" id="UP000829720"/>
    </source>
</evidence>
<reference evidence="2" key="1">
    <citation type="submission" date="2021-01" db="EMBL/GenBank/DDBJ databases">
        <authorList>
            <person name="Zahm M."/>
            <person name="Roques C."/>
            <person name="Cabau C."/>
            <person name="Klopp C."/>
            <person name="Donnadieu C."/>
            <person name="Jouanno E."/>
            <person name="Lampietro C."/>
            <person name="Louis A."/>
            <person name="Herpin A."/>
            <person name="Echchiki A."/>
            <person name="Berthelot C."/>
            <person name="Parey E."/>
            <person name="Roest-Crollius H."/>
            <person name="Braasch I."/>
            <person name="Postlethwait J."/>
            <person name="Bobe J."/>
            <person name="Montfort J."/>
            <person name="Bouchez O."/>
            <person name="Begum T."/>
            <person name="Mejri S."/>
            <person name="Adams A."/>
            <person name="Chen W.-J."/>
            <person name="Guiguen Y."/>
        </authorList>
    </citation>
    <scope>NUCLEOTIDE SEQUENCE</scope>
    <source>
        <tissue evidence="2">Blood</tissue>
    </source>
</reference>
<evidence type="ECO:0000313" key="2">
    <source>
        <dbReference type="EMBL" id="KAI1882511.1"/>
    </source>
</evidence>